<evidence type="ECO:0000313" key="4">
    <source>
        <dbReference type="Proteomes" id="UP001328107"/>
    </source>
</evidence>
<gene>
    <name evidence="3" type="ORF">PMAYCL1PPCAC_32094</name>
</gene>
<keyword evidence="2" id="KW-0472">Membrane</keyword>
<dbReference type="Proteomes" id="UP001328107">
    <property type="component" value="Unassembled WGS sequence"/>
</dbReference>
<organism evidence="3 4">
    <name type="scientific">Pristionchus mayeri</name>
    <dbReference type="NCBI Taxonomy" id="1317129"/>
    <lineage>
        <taxon>Eukaryota</taxon>
        <taxon>Metazoa</taxon>
        <taxon>Ecdysozoa</taxon>
        <taxon>Nematoda</taxon>
        <taxon>Chromadorea</taxon>
        <taxon>Rhabditida</taxon>
        <taxon>Rhabditina</taxon>
        <taxon>Diplogasteromorpha</taxon>
        <taxon>Diplogasteroidea</taxon>
        <taxon>Neodiplogasteridae</taxon>
        <taxon>Pristionchus</taxon>
    </lineage>
</organism>
<sequence>QQQLPSIKKVQNGFTSALAVQLIISMVVLISGILHQCIDLRDMTVWGMHLLVDATAILTVAQASSAVAKLTQRSFNTLGLCVAVHLLIVLFWCFHGEIARSKMSRNPSVSDPIWLLMLLHVVVSVGVVVYVFLKTHSWFRTQKQSRVTTISGNVAASKVSGAPIVVCPAAPHPPQYPTQPSAPVYSIDLDEKYVNEGENASENNHSPYPAQPTAVHPNVSGTPQPPPMYPSLDTPVPIQSDDPTKHY</sequence>
<protein>
    <submittedName>
        <fullName evidence="3">Uncharacterized protein</fullName>
    </submittedName>
</protein>
<keyword evidence="2" id="KW-1133">Transmembrane helix</keyword>
<feature type="region of interest" description="Disordered" evidence="1">
    <location>
        <begin position="198"/>
        <end position="247"/>
    </location>
</feature>
<keyword evidence="4" id="KW-1185">Reference proteome</keyword>
<feature type="transmembrane region" description="Helical" evidence="2">
    <location>
        <begin position="75"/>
        <end position="92"/>
    </location>
</feature>
<reference evidence="4" key="1">
    <citation type="submission" date="2022-10" db="EMBL/GenBank/DDBJ databases">
        <title>Genome assembly of Pristionchus species.</title>
        <authorList>
            <person name="Yoshida K."/>
            <person name="Sommer R.J."/>
        </authorList>
    </citation>
    <scope>NUCLEOTIDE SEQUENCE [LARGE SCALE GENOMIC DNA]</scope>
    <source>
        <strain evidence="4">RS5460</strain>
    </source>
</reference>
<evidence type="ECO:0000313" key="3">
    <source>
        <dbReference type="EMBL" id="GMR61899.1"/>
    </source>
</evidence>
<name>A0AAN5DHF7_9BILA</name>
<comment type="caution">
    <text evidence="3">The sequence shown here is derived from an EMBL/GenBank/DDBJ whole genome shotgun (WGS) entry which is preliminary data.</text>
</comment>
<feature type="transmembrane region" description="Helical" evidence="2">
    <location>
        <begin position="112"/>
        <end position="133"/>
    </location>
</feature>
<proteinExistence type="predicted"/>
<evidence type="ECO:0000256" key="1">
    <source>
        <dbReference type="SAM" id="MobiDB-lite"/>
    </source>
</evidence>
<feature type="non-terminal residue" evidence="3">
    <location>
        <position position="1"/>
    </location>
</feature>
<dbReference type="AlphaFoldDB" id="A0AAN5DHF7"/>
<keyword evidence="2" id="KW-0812">Transmembrane</keyword>
<evidence type="ECO:0000256" key="2">
    <source>
        <dbReference type="SAM" id="Phobius"/>
    </source>
</evidence>
<feature type="transmembrane region" description="Helical" evidence="2">
    <location>
        <begin position="46"/>
        <end position="68"/>
    </location>
</feature>
<feature type="transmembrane region" description="Helical" evidence="2">
    <location>
        <begin position="12"/>
        <end position="34"/>
    </location>
</feature>
<accession>A0AAN5DHF7</accession>
<dbReference type="EMBL" id="BTRK01000006">
    <property type="protein sequence ID" value="GMR61899.1"/>
    <property type="molecule type" value="Genomic_DNA"/>
</dbReference>